<dbReference type="RefSeq" id="XP_031868878.1">
    <property type="nucleotide sequence ID" value="XM_032015457.1"/>
</dbReference>
<organism evidence="2 3">
    <name type="scientific">Venustampulla echinocandica</name>
    <dbReference type="NCBI Taxonomy" id="2656787"/>
    <lineage>
        <taxon>Eukaryota</taxon>
        <taxon>Fungi</taxon>
        <taxon>Dikarya</taxon>
        <taxon>Ascomycota</taxon>
        <taxon>Pezizomycotina</taxon>
        <taxon>Leotiomycetes</taxon>
        <taxon>Helotiales</taxon>
        <taxon>Pleuroascaceae</taxon>
        <taxon>Venustampulla</taxon>
    </lineage>
</organism>
<dbReference type="GeneID" id="43599683"/>
<dbReference type="EMBL" id="NPIC01000005">
    <property type="protein sequence ID" value="RDL36222.1"/>
    <property type="molecule type" value="Genomic_DNA"/>
</dbReference>
<dbReference type="Pfam" id="PF00069">
    <property type="entry name" value="Pkinase"/>
    <property type="match status" value="1"/>
</dbReference>
<dbReference type="CDD" id="cd00180">
    <property type="entry name" value="PKc"/>
    <property type="match status" value="1"/>
</dbReference>
<comment type="caution">
    <text evidence="2">The sequence shown here is derived from an EMBL/GenBank/DDBJ whole genome shotgun (WGS) entry which is preliminary data.</text>
</comment>
<dbReference type="STRING" id="2656787.A0A370TL19"/>
<accession>A0A370TL19</accession>
<proteinExistence type="predicted"/>
<name>A0A370TL19_9HELO</name>
<reference evidence="2 3" key="1">
    <citation type="journal article" date="2018" name="IMA Fungus">
        <title>IMA Genome-F 9: Draft genome sequence of Annulohypoxylon stygium, Aspergillus mulundensis, Berkeleyomyces basicola (syn. Thielaviopsis basicola), Ceratocystis smalleyi, two Cercospora beticola strains, Coleophoma cylindrospora, Fusarium fracticaudum, Phialophora cf. hyalina, and Morchella septimelata.</title>
        <authorList>
            <person name="Wingfield B.D."/>
            <person name="Bills G.F."/>
            <person name="Dong Y."/>
            <person name="Huang W."/>
            <person name="Nel W.J."/>
            <person name="Swalarsk-Parry B.S."/>
            <person name="Vaghefi N."/>
            <person name="Wilken P.M."/>
            <person name="An Z."/>
            <person name="de Beer Z.W."/>
            <person name="De Vos L."/>
            <person name="Chen L."/>
            <person name="Duong T.A."/>
            <person name="Gao Y."/>
            <person name="Hammerbacher A."/>
            <person name="Kikkert J.R."/>
            <person name="Li Y."/>
            <person name="Li H."/>
            <person name="Li K."/>
            <person name="Li Q."/>
            <person name="Liu X."/>
            <person name="Ma X."/>
            <person name="Naidoo K."/>
            <person name="Pethybridge S.J."/>
            <person name="Sun J."/>
            <person name="Steenkamp E.T."/>
            <person name="van der Nest M.A."/>
            <person name="van Wyk S."/>
            <person name="Wingfield M.J."/>
            <person name="Xiong C."/>
            <person name="Yue Q."/>
            <person name="Zhang X."/>
        </authorList>
    </citation>
    <scope>NUCLEOTIDE SEQUENCE [LARGE SCALE GENOMIC DNA]</scope>
    <source>
        <strain evidence="2 3">BP 5553</strain>
    </source>
</reference>
<dbReference type="PROSITE" id="PS50011">
    <property type="entry name" value="PROTEIN_KINASE_DOM"/>
    <property type="match status" value="1"/>
</dbReference>
<gene>
    <name evidence="2" type="ORF">BP5553_06834</name>
</gene>
<protein>
    <recommendedName>
        <fullName evidence="1">Protein kinase domain-containing protein</fullName>
    </recommendedName>
</protein>
<dbReference type="PANTHER" id="PTHR24359">
    <property type="entry name" value="SERINE/THREONINE-PROTEIN KINASE SBK1"/>
    <property type="match status" value="1"/>
</dbReference>
<dbReference type="SUPFAM" id="SSF56112">
    <property type="entry name" value="Protein kinase-like (PK-like)"/>
    <property type="match status" value="1"/>
</dbReference>
<evidence type="ECO:0000259" key="1">
    <source>
        <dbReference type="PROSITE" id="PS50011"/>
    </source>
</evidence>
<dbReference type="GO" id="GO:0005524">
    <property type="term" value="F:ATP binding"/>
    <property type="evidence" value="ECO:0007669"/>
    <property type="project" value="InterPro"/>
</dbReference>
<evidence type="ECO:0000313" key="2">
    <source>
        <dbReference type="EMBL" id="RDL36222.1"/>
    </source>
</evidence>
<dbReference type="OrthoDB" id="1046782at2759"/>
<dbReference type="Gene3D" id="1.10.510.10">
    <property type="entry name" value="Transferase(Phosphotransferase) domain 1"/>
    <property type="match status" value="1"/>
</dbReference>
<dbReference type="Proteomes" id="UP000254866">
    <property type="component" value="Unassembled WGS sequence"/>
</dbReference>
<dbReference type="SMART" id="SM00220">
    <property type="entry name" value="S_TKc"/>
    <property type="match status" value="1"/>
</dbReference>
<sequence length="637" mass="72909">MDESPASQNGVPHPPQIFINEQPYRSSTFLMNSPNNGLPIIEEGDEAPLDELLRKYEIEGADDPNAGFWTLKLLHHILSEDRILAELKTYKLGNAETYLKSIRPPANQHIGPTTQTYLVTFALLVLLERGDEIGKFIQDKVSDQNLPLIRHEATIKGKVNLCHKTLPNHPLVCFQGWKTHEKEAFERNQWRLLVPYFDLDGNFKAKHSTFDDRTILPRCKRGEHSPSSSSHPSQGEGGYAVVSCIKIHPSCHGFDDVLLKICVKGDLFALKMLHDTDFNSDKQFQNEIQQLQRFNGLLHAHFVTLLATFTFRRNRYFLFPWADGTLEQYWATHKPKPELNIRTARWVSKQCLGIMTAIDIIHNPNHLQNLDVQRYGRHGDIKPDNILWFCSSNDPMGILVISDLGLSSLNRDTSRSNIPNFKIPAVPGYRPPECDVEGGTISRAYDIWTLGCLFLELLTWLLGGSELVDKFEEERKSEYITGSINNIFFDLKKINGRAGYVAQVKTQVTEWFNKMRLHEKCPKFIHDVLDVIENQMLIVLSQDRKRALSWELKERFEQIHLKCMDDSDQGYCIRGVPIQRDARSASVVEANLNDIAKLTISEHRPDLPTHDIARDGEARKSMLPEDLKNMDKILSKL</sequence>
<dbReference type="AlphaFoldDB" id="A0A370TL19"/>
<dbReference type="InterPro" id="IPR011009">
    <property type="entry name" value="Kinase-like_dom_sf"/>
</dbReference>
<feature type="domain" description="Protein kinase" evidence="1">
    <location>
        <begin position="228"/>
        <end position="561"/>
    </location>
</feature>
<evidence type="ECO:0000313" key="3">
    <source>
        <dbReference type="Proteomes" id="UP000254866"/>
    </source>
</evidence>
<dbReference type="PANTHER" id="PTHR24359:SF37">
    <property type="entry name" value="PROTEIN KINASE DOMAIN-CONTAINING PROTEIN"/>
    <property type="match status" value="1"/>
</dbReference>
<keyword evidence="3" id="KW-1185">Reference proteome</keyword>
<dbReference type="InterPro" id="IPR000719">
    <property type="entry name" value="Prot_kinase_dom"/>
</dbReference>
<dbReference type="GO" id="GO:0004674">
    <property type="term" value="F:protein serine/threonine kinase activity"/>
    <property type="evidence" value="ECO:0007669"/>
    <property type="project" value="TreeGrafter"/>
</dbReference>